<evidence type="ECO:0000256" key="4">
    <source>
        <dbReference type="ARBA" id="ARBA00015158"/>
    </source>
</evidence>
<evidence type="ECO:0000256" key="14">
    <source>
        <dbReference type="ARBA" id="ARBA00023329"/>
    </source>
</evidence>
<evidence type="ECO:0000256" key="12">
    <source>
        <dbReference type="ARBA" id="ARBA00023136"/>
    </source>
</evidence>
<sequence length="391" mass="42499">MAEDGSPKIYSRPPRDNSKTPTEADIFFGADNTIPKSETTITSEGDHVTSVNDCTPDGDFSTTVNKLTPTKEKLKLEDDIEGSLKSTTLPEKEITTPTETPNSKPKESITENFIPVKIGNSSSPVGTVSLIDFSSNMAKEDIFLTTIDTGEKEVIPIGELSGTLEDSAADAEDASGFPDENTETDVTSSANSDAPDDRAVQVTDPFSPEAEVPPSTEKEITTIPDITNIAEENVTEINLIVSEDRPKTVTKLSDSEEEKFITVFELTNSAEKAKDNVEDPLTDEESTDGANDWMEKETASEAESHAVLLTAVESRYDFIVTASETDNVMEESHVDTTDLPENETTESVTNVTEELPSVTSMVDTLKDKEDLSTTNSGLFKLLKEEPDDLMM</sequence>
<reference evidence="18" key="1">
    <citation type="submission" date="2025-08" db="UniProtKB">
        <authorList>
            <consortium name="RefSeq"/>
        </authorList>
    </citation>
    <scope>IDENTIFICATION</scope>
</reference>
<keyword evidence="17" id="KW-1185">Reference proteome</keyword>
<keyword evidence="9" id="KW-0282">Flagellum</keyword>
<dbReference type="GO" id="GO:0097228">
    <property type="term" value="C:sperm principal piece"/>
    <property type="evidence" value="ECO:0007669"/>
    <property type="project" value="Ensembl"/>
</dbReference>
<evidence type="ECO:0000313" key="18">
    <source>
        <dbReference type="RefSeq" id="XP_021019122.1"/>
    </source>
</evidence>
<keyword evidence="12" id="KW-0472">Membrane</keyword>
<evidence type="ECO:0000256" key="2">
    <source>
        <dbReference type="ARBA" id="ARBA00004230"/>
    </source>
</evidence>
<keyword evidence="5" id="KW-0963">Cytoplasm</keyword>
<dbReference type="AlphaFoldDB" id="A0A6P5PUA2"/>
<evidence type="ECO:0000256" key="1">
    <source>
        <dbReference type="ARBA" id="ARBA00004218"/>
    </source>
</evidence>
<dbReference type="GO" id="GO:0005743">
    <property type="term" value="C:mitochondrial inner membrane"/>
    <property type="evidence" value="ECO:0007669"/>
    <property type="project" value="UniProtKB-SubCell"/>
</dbReference>
<evidence type="ECO:0000256" key="16">
    <source>
        <dbReference type="SAM" id="MobiDB-lite"/>
    </source>
</evidence>
<dbReference type="RefSeq" id="XP_021019122.1">
    <property type="nucleotide sequence ID" value="XM_021163463.1"/>
</dbReference>
<keyword evidence="11" id="KW-0496">Mitochondrion</keyword>
<dbReference type="Proteomes" id="UP000515126">
    <property type="component" value="Chromosome 5"/>
</dbReference>
<accession>A0A6P5PUA2</accession>
<dbReference type="CTD" id="85438"/>
<feature type="region of interest" description="Disordered" evidence="16">
    <location>
        <begin position="77"/>
        <end position="110"/>
    </location>
</feature>
<evidence type="ECO:0000256" key="8">
    <source>
        <dbReference type="ARBA" id="ARBA00022837"/>
    </source>
</evidence>
<evidence type="ECO:0000256" key="9">
    <source>
        <dbReference type="ARBA" id="ARBA00022846"/>
    </source>
</evidence>
<evidence type="ECO:0000313" key="17">
    <source>
        <dbReference type="Proteomes" id="UP000515126"/>
    </source>
</evidence>
<organism evidence="17 18">
    <name type="scientific">Mus caroli</name>
    <name type="common">Ryukyu mouse</name>
    <name type="synonym">Ricefield mouse</name>
    <dbReference type="NCBI Taxonomy" id="10089"/>
    <lineage>
        <taxon>Eukaryota</taxon>
        <taxon>Metazoa</taxon>
        <taxon>Chordata</taxon>
        <taxon>Craniata</taxon>
        <taxon>Vertebrata</taxon>
        <taxon>Euteleostomi</taxon>
        <taxon>Mammalia</taxon>
        <taxon>Eutheria</taxon>
        <taxon>Euarchontoglires</taxon>
        <taxon>Glires</taxon>
        <taxon>Rodentia</taxon>
        <taxon>Myomorpha</taxon>
        <taxon>Muroidea</taxon>
        <taxon>Muridae</taxon>
        <taxon>Murinae</taxon>
        <taxon>Mus</taxon>
        <taxon>Mus</taxon>
    </lineage>
</organism>
<feature type="region of interest" description="Disordered" evidence="16">
    <location>
        <begin position="36"/>
        <end position="65"/>
    </location>
</feature>
<evidence type="ECO:0000256" key="13">
    <source>
        <dbReference type="ARBA" id="ARBA00023273"/>
    </source>
</evidence>
<keyword evidence="8" id="KW-0106">Calcium</keyword>
<keyword evidence="10" id="KW-0969">Cilium</keyword>
<keyword evidence="13" id="KW-0966">Cell projection</keyword>
<feature type="region of interest" description="Disordered" evidence="16">
    <location>
        <begin position="329"/>
        <end position="351"/>
    </location>
</feature>
<feature type="compositionally biased region" description="Polar residues" evidence="16">
    <location>
        <begin position="36"/>
        <end position="53"/>
    </location>
</feature>
<dbReference type="GeneID" id="110295019"/>
<keyword evidence="14" id="KW-0968">Cytoplasmic vesicle</keyword>
<dbReference type="PANTHER" id="PTHR22810">
    <property type="entry name" value="TESTIS DEVELOPMENT PROTEIN NYD-SP26"/>
    <property type="match status" value="1"/>
</dbReference>
<dbReference type="GO" id="GO:0001669">
    <property type="term" value="C:acrosomal vesicle"/>
    <property type="evidence" value="ECO:0007669"/>
    <property type="project" value="UniProtKB-SubCell"/>
</dbReference>
<feature type="region of interest" description="Disordered" evidence="16">
    <location>
        <begin position="1"/>
        <end position="23"/>
    </location>
</feature>
<protein>
    <recommendedName>
        <fullName evidence="4">Calcium-binding and spermatid-specific protein 1</fullName>
    </recommendedName>
</protein>
<dbReference type="GO" id="GO:0007283">
    <property type="term" value="P:spermatogenesis"/>
    <property type="evidence" value="ECO:0007669"/>
    <property type="project" value="InterPro"/>
</dbReference>
<comment type="function">
    <text evidence="15">Calcium-binding protein. Essential for maintaining the structural integrity of the sperm flagella.</text>
</comment>
<keyword evidence="6" id="KW-0597">Phosphoprotein</keyword>
<gene>
    <name evidence="18" type="primary">Cabs1</name>
</gene>
<evidence type="ECO:0000256" key="15">
    <source>
        <dbReference type="ARBA" id="ARBA00045943"/>
    </source>
</evidence>
<dbReference type="InterPro" id="IPR026118">
    <property type="entry name" value="Ca-bd_spermatid"/>
</dbReference>
<proteinExistence type="predicted"/>
<dbReference type="GO" id="GO:0030317">
    <property type="term" value="P:flagellated sperm motility"/>
    <property type="evidence" value="ECO:0007669"/>
    <property type="project" value="Ensembl"/>
</dbReference>
<evidence type="ECO:0000256" key="5">
    <source>
        <dbReference type="ARBA" id="ARBA00022490"/>
    </source>
</evidence>
<name>A0A6P5PUA2_MUSCR</name>
<keyword evidence="7" id="KW-0999">Mitochondrion inner membrane</keyword>
<dbReference type="PANTHER" id="PTHR22810:SF1">
    <property type="entry name" value="CALCIUM-BINDING AND SPERMATID-SPECIFIC PROTEIN 1"/>
    <property type="match status" value="1"/>
</dbReference>
<evidence type="ECO:0000256" key="6">
    <source>
        <dbReference type="ARBA" id="ARBA00022553"/>
    </source>
</evidence>
<dbReference type="Pfam" id="PF15367">
    <property type="entry name" value="CABS1"/>
    <property type="match status" value="1"/>
</dbReference>
<evidence type="ECO:0000256" key="7">
    <source>
        <dbReference type="ARBA" id="ARBA00022792"/>
    </source>
</evidence>
<evidence type="ECO:0000256" key="11">
    <source>
        <dbReference type="ARBA" id="ARBA00023128"/>
    </source>
</evidence>
<dbReference type="KEGG" id="mcal:110295019"/>
<dbReference type="GO" id="GO:0005509">
    <property type="term" value="F:calcium ion binding"/>
    <property type="evidence" value="ECO:0007669"/>
    <property type="project" value="Ensembl"/>
</dbReference>
<feature type="region of interest" description="Disordered" evidence="16">
    <location>
        <begin position="159"/>
        <end position="220"/>
    </location>
</feature>
<evidence type="ECO:0000256" key="10">
    <source>
        <dbReference type="ARBA" id="ARBA00023069"/>
    </source>
</evidence>
<evidence type="ECO:0000256" key="3">
    <source>
        <dbReference type="ARBA" id="ARBA00004273"/>
    </source>
</evidence>
<comment type="subcellular location">
    <subcellularLocation>
        <location evidence="2">Cell projection</location>
        <location evidence="2">Cilium</location>
        <location evidence="2">Flagellum</location>
    </subcellularLocation>
    <subcellularLocation>
        <location evidence="1">Cytoplasmic vesicle</location>
        <location evidence="1">Secretory vesicle</location>
        <location evidence="1">Acrosome</location>
    </subcellularLocation>
    <subcellularLocation>
        <location evidence="3">Mitochondrion inner membrane</location>
    </subcellularLocation>
</comment>